<dbReference type="PANTHER" id="PTHR46580">
    <property type="entry name" value="SENSOR KINASE-RELATED"/>
    <property type="match status" value="1"/>
</dbReference>
<dbReference type="Gene3D" id="2.40.128.340">
    <property type="match status" value="1"/>
</dbReference>
<dbReference type="PROSITE" id="PS50231">
    <property type="entry name" value="RICIN_B_LECTIN"/>
    <property type="match status" value="2"/>
</dbReference>
<evidence type="ECO:0000313" key="4">
    <source>
        <dbReference type="Proteomes" id="UP000295124"/>
    </source>
</evidence>
<gene>
    <name evidence="3" type="ORF">E1263_22400</name>
</gene>
<comment type="caution">
    <text evidence="3">The sequence shown here is derived from an EMBL/GenBank/DDBJ whole genome shotgun (WGS) entry which is preliminary data.</text>
</comment>
<dbReference type="InterPro" id="IPR006311">
    <property type="entry name" value="TAT_signal"/>
</dbReference>
<dbReference type="InterPro" id="IPR035992">
    <property type="entry name" value="Ricin_B-like_lectins"/>
</dbReference>
<dbReference type="SUPFAM" id="SSF50370">
    <property type="entry name" value="Ricin B-like lectins"/>
    <property type="match status" value="2"/>
</dbReference>
<accession>A0A4V2YPF9</accession>
<dbReference type="SMART" id="SM00458">
    <property type="entry name" value="RICIN"/>
    <property type="match status" value="2"/>
</dbReference>
<keyword evidence="4" id="KW-1185">Reference proteome</keyword>
<dbReference type="Gene3D" id="2.80.10.50">
    <property type="match status" value="3"/>
</dbReference>
<organism evidence="3 4">
    <name type="scientific">Kribbella antibiotica</name>
    <dbReference type="NCBI Taxonomy" id="190195"/>
    <lineage>
        <taxon>Bacteria</taxon>
        <taxon>Bacillati</taxon>
        <taxon>Actinomycetota</taxon>
        <taxon>Actinomycetes</taxon>
        <taxon>Propionibacteriales</taxon>
        <taxon>Kribbellaceae</taxon>
        <taxon>Kribbella</taxon>
    </lineage>
</organism>
<name>A0A4V2YPF9_9ACTN</name>
<dbReference type="CDD" id="cd00161">
    <property type="entry name" value="beta-trefoil_Ricin-like"/>
    <property type="match status" value="2"/>
</dbReference>
<evidence type="ECO:0000259" key="2">
    <source>
        <dbReference type="SMART" id="SM00458"/>
    </source>
</evidence>
<protein>
    <recommendedName>
        <fullName evidence="2">Ricin B lectin domain-containing protein</fullName>
    </recommendedName>
</protein>
<dbReference type="PANTHER" id="PTHR46580:SF4">
    <property type="entry name" value="ATP_GTP-BINDING PROTEIN"/>
    <property type="match status" value="1"/>
</dbReference>
<sequence>MRNMTGSSRPAENSGVRVVEGMRRRRLSWGAAMVVVAALLVSGPTQPTPAAAVETGYMTAPELASPEARAMATALRTGQQVELTDQRTETGQVYANPDGTKTMEQHSMPVRVRKGRDWIAPDPSLRLEDDGLIRPVATISPLVLSGGGNQNLVSIGKPGSQIRLGWPATLPKPVLSGNIATYPSVLPGVDLQITAEVDRFSQLLVVHTPEAAANPALATLSFPISADGLTLKVNPDGTTSGTDKNGKLVYTTDRPSMWDASSVEKPRFAKLGIRHVGGRFVITPDRKLLTDPAAKYPISIDPSISGTSVNYLHVNSNSSQADGWTYDRADPEAKVGPRYGEPANVYRSMFLMRTVSGAQAIAGSTILSAQFRITLDWSSSGTAKPVQLWNLTDLDTANKNLNWGTTTPSYWKSLLDTRSGAAWPAEKTLPMEFGEPDVSTALRTVVQNVANSRKPTISLGLRSPNEAATTEGQYHWKKFIPNSAALAVKYNTAPKMPKGLNLTRPKQCGTAAAPIPIQTAQPQWASVADDPDLGDNVTTTLQIKNSAGTVVHESAVGPTVSGAAFAWPETPVGKLSNGVVYSYTAFTKDAANASSPTTPACYFVIDTAAPAVPKIESTDFPDAADPVMEARKAGKVTFKPAGSETDIDEYVYGFQADALISRVKAAQDGSATIPITVHPDPVTGVPALRLYVRAVDRAGNSSGIRDAWELSAKSPTGPATTVRGDSNGDGRADVTAVLDHGFGRTGIWNVVSNGSAFYAGTMAWDTGEGAGFSLAKVKPVQGDFDGDGRTDMAVFRSGAGGRMWLYKLPSDGNEYQNPPAVWTTETATWQLSTARVVSGDVDGDGKDDIVVQNAGTGDNWQAQVFRAADDFAVPVNWVAATAGNTWSRSAPLIVDIDKDGKADLLSVRNLTGCRTAVDLYRSTGTAFAAATTIYDSGADGFCWDKSRFTVADPDGNGRDDVVALTENSPTDGTVVVFSSSGSTLAKSDWRRVTGLELAKITMVSGDYDGDRLEDIGLLYASAEGDREVYTLHSTGTAFNDKVQTWSGEVGAVTGPKFDIEHRQYELVNKNSGKCLNVGGSSTADNAQFIQYGCVGTALNERFRLMPIAGTDQYSIRPVHTAIDNGAVKCLSASGGSSQDETNAVQSTCGAGLGEPRAWEQVTFDYVDGSAYETVVHLRFAHSNKCLDVAGASLDNSALVQQNECGQSASEQWILRPAFNATQLGGNGSTKYRVDAASSTTTVLEVPKCVTAATTQVKMGTWSATSACQKWTLKSLGDDMYKLTDGNSKQVLDIKGCSKLPRATTMIFPDNTTECQKWRIEPTPGGTYSIISVSSGLSLDVAGGASTTGAEVISWFYHGGKGQRWSLKPQ</sequence>
<evidence type="ECO:0000313" key="3">
    <source>
        <dbReference type="EMBL" id="TDD57717.1"/>
    </source>
</evidence>
<dbReference type="Gene3D" id="2.130.10.130">
    <property type="entry name" value="Integrin alpha, N-terminal"/>
    <property type="match status" value="1"/>
</dbReference>
<dbReference type="Pfam" id="PF13517">
    <property type="entry name" value="FG-GAP_3"/>
    <property type="match status" value="1"/>
</dbReference>
<keyword evidence="1" id="KW-0732">Signal</keyword>
<evidence type="ECO:0000256" key="1">
    <source>
        <dbReference type="ARBA" id="ARBA00022729"/>
    </source>
</evidence>
<dbReference type="InterPro" id="IPR000772">
    <property type="entry name" value="Ricin_B_lectin"/>
</dbReference>
<feature type="domain" description="Ricin B lectin" evidence="2">
    <location>
        <begin position="1060"/>
        <end position="1215"/>
    </location>
</feature>
<proteinExistence type="predicted"/>
<dbReference type="OrthoDB" id="176279at2"/>
<reference evidence="3 4" key="1">
    <citation type="submission" date="2019-03" db="EMBL/GenBank/DDBJ databases">
        <title>Draft genome sequences of novel Actinobacteria.</title>
        <authorList>
            <person name="Sahin N."/>
            <person name="Ay H."/>
            <person name="Saygin H."/>
        </authorList>
    </citation>
    <scope>NUCLEOTIDE SEQUENCE [LARGE SCALE GENOMIC DNA]</scope>
    <source>
        <strain evidence="3 4">JCM 13523</strain>
    </source>
</reference>
<dbReference type="SUPFAM" id="SSF69318">
    <property type="entry name" value="Integrin alpha N-terminal domain"/>
    <property type="match status" value="1"/>
</dbReference>
<dbReference type="InterPro" id="IPR028994">
    <property type="entry name" value="Integrin_alpha_N"/>
</dbReference>
<dbReference type="Proteomes" id="UP000295124">
    <property type="component" value="Unassembled WGS sequence"/>
</dbReference>
<dbReference type="EMBL" id="SMKX01000067">
    <property type="protein sequence ID" value="TDD57717.1"/>
    <property type="molecule type" value="Genomic_DNA"/>
</dbReference>
<dbReference type="Pfam" id="PF14200">
    <property type="entry name" value="RicinB_lectin_2"/>
    <property type="match status" value="3"/>
</dbReference>
<dbReference type="PROSITE" id="PS51318">
    <property type="entry name" value="TAT"/>
    <property type="match status" value="1"/>
</dbReference>
<feature type="domain" description="Ricin B lectin" evidence="2">
    <location>
        <begin position="1239"/>
        <end position="1367"/>
    </location>
</feature>
<dbReference type="InterPro" id="IPR013517">
    <property type="entry name" value="FG-GAP"/>
</dbReference>